<evidence type="ECO:0000313" key="2">
    <source>
        <dbReference type="EMBL" id="MBH9553608.1"/>
    </source>
</evidence>
<dbReference type="InterPro" id="IPR032710">
    <property type="entry name" value="NTF2-like_dom_sf"/>
</dbReference>
<evidence type="ECO:0000313" key="3">
    <source>
        <dbReference type="Proteomes" id="UP000620139"/>
    </source>
</evidence>
<name>A0A931NBI3_9BURK</name>
<dbReference type="Pfam" id="PF13474">
    <property type="entry name" value="SnoaL_3"/>
    <property type="match status" value="1"/>
</dbReference>
<organism evidence="2 3">
    <name type="scientific">Inhella gelatinilytica</name>
    <dbReference type="NCBI Taxonomy" id="2795030"/>
    <lineage>
        <taxon>Bacteria</taxon>
        <taxon>Pseudomonadati</taxon>
        <taxon>Pseudomonadota</taxon>
        <taxon>Betaproteobacteria</taxon>
        <taxon>Burkholderiales</taxon>
        <taxon>Sphaerotilaceae</taxon>
        <taxon>Inhella</taxon>
    </lineage>
</organism>
<dbReference type="Proteomes" id="UP000620139">
    <property type="component" value="Unassembled WGS sequence"/>
</dbReference>
<evidence type="ECO:0000259" key="1">
    <source>
        <dbReference type="Pfam" id="PF13474"/>
    </source>
</evidence>
<proteinExistence type="predicted"/>
<protein>
    <submittedName>
        <fullName evidence="2">Nuclear transport factor 2 family protein</fullName>
    </submittedName>
</protein>
<dbReference type="EMBL" id="JAEDAL010000006">
    <property type="protein sequence ID" value="MBH9553608.1"/>
    <property type="molecule type" value="Genomic_DNA"/>
</dbReference>
<reference evidence="2" key="1">
    <citation type="submission" date="2020-12" db="EMBL/GenBank/DDBJ databases">
        <title>The genome sequence of Inhella sp. 4Y17.</title>
        <authorList>
            <person name="Liu Y."/>
        </authorList>
    </citation>
    <scope>NUCLEOTIDE SEQUENCE</scope>
    <source>
        <strain evidence="2">4Y10</strain>
    </source>
</reference>
<dbReference type="SUPFAM" id="SSF54427">
    <property type="entry name" value="NTF2-like"/>
    <property type="match status" value="1"/>
</dbReference>
<dbReference type="InterPro" id="IPR037401">
    <property type="entry name" value="SnoaL-like"/>
</dbReference>
<keyword evidence="3" id="KW-1185">Reference proteome</keyword>
<dbReference type="AlphaFoldDB" id="A0A931NBI3"/>
<comment type="caution">
    <text evidence="2">The sequence shown here is derived from an EMBL/GenBank/DDBJ whole genome shotgun (WGS) entry which is preliminary data.</text>
</comment>
<gene>
    <name evidence="2" type="ORF">I7X43_12225</name>
</gene>
<sequence>MSRRAPLAVLLASPEDIETQFYEALQAGDVDRLIALWVGDEEVRCIHPGGPLLVGITAIRANFEQLLTQGGMSIEPTEVRKLQTDQLAVHQVRERRLEPGPEGMVVSWVVASNVYLKTAEGWRLVLHHASPAQQGGAAPLVATASAILH</sequence>
<dbReference type="RefSeq" id="WP_198101224.1">
    <property type="nucleotide sequence ID" value="NZ_JAEDAL010000006.1"/>
</dbReference>
<feature type="domain" description="SnoaL-like" evidence="1">
    <location>
        <begin position="19"/>
        <end position="132"/>
    </location>
</feature>
<dbReference type="Gene3D" id="3.10.450.50">
    <property type="match status" value="1"/>
</dbReference>
<accession>A0A931NBI3</accession>